<reference evidence="3" key="1">
    <citation type="journal article" date="2023" name="Mol. Phylogenet. Evol.">
        <title>Genome-scale phylogeny and comparative genomics of the fungal order Sordariales.</title>
        <authorList>
            <person name="Hensen N."/>
            <person name="Bonometti L."/>
            <person name="Westerberg I."/>
            <person name="Brannstrom I.O."/>
            <person name="Guillou S."/>
            <person name="Cros-Aarteil S."/>
            <person name="Calhoun S."/>
            <person name="Haridas S."/>
            <person name="Kuo A."/>
            <person name="Mondo S."/>
            <person name="Pangilinan J."/>
            <person name="Riley R."/>
            <person name="LaButti K."/>
            <person name="Andreopoulos B."/>
            <person name="Lipzen A."/>
            <person name="Chen C."/>
            <person name="Yan M."/>
            <person name="Daum C."/>
            <person name="Ng V."/>
            <person name="Clum A."/>
            <person name="Steindorff A."/>
            <person name="Ohm R.A."/>
            <person name="Martin F."/>
            <person name="Silar P."/>
            <person name="Natvig D.O."/>
            <person name="Lalanne C."/>
            <person name="Gautier V."/>
            <person name="Ament-Velasquez S.L."/>
            <person name="Kruys A."/>
            <person name="Hutchinson M.I."/>
            <person name="Powell A.J."/>
            <person name="Barry K."/>
            <person name="Miller A.N."/>
            <person name="Grigoriev I.V."/>
            <person name="Debuchy R."/>
            <person name="Gladieux P."/>
            <person name="Hiltunen Thoren M."/>
            <person name="Johannesson H."/>
        </authorList>
    </citation>
    <scope>NUCLEOTIDE SEQUENCE</scope>
    <source>
        <strain evidence="3">CBS 123565</strain>
    </source>
</reference>
<proteinExistence type="predicted"/>
<protein>
    <recommendedName>
        <fullName evidence="5">MARVEL domain-containing protein</fullName>
    </recommendedName>
</protein>
<feature type="transmembrane region" description="Helical" evidence="2">
    <location>
        <begin position="12"/>
        <end position="35"/>
    </location>
</feature>
<dbReference type="EMBL" id="MU853424">
    <property type="protein sequence ID" value="KAK4131502.1"/>
    <property type="molecule type" value="Genomic_DNA"/>
</dbReference>
<feature type="transmembrane region" description="Helical" evidence="2">
    <location>
        <begin position="124"/>
        <end position="145"/>
    </location>
</feature>
<dbReference type="AlphaFoldDB" id="A0AAN6UEG0"/>
<keyword evidence="2" id="KW-0472">Membrane</keyword>
<reference evidence="3" key="2">
    <citation type="submission" date="2023-05" db="EMBL/GenBank/DDBJ databases">
        <authorList>
            <consortium name="Lawrence Berkeley National Laboratory"/>
            <person name="Steindorff A."/>
            <person name="Hensen N."/>
            <person name="Bonometti L."/>
            <person name="Westerberg I."/>
            <person name="Brannstrom I.O."/>
            <person name="Guillou S."/>
            <person name="Cros-Aarteil S."/>
            <person name="Calhoun S."/>
            <person name="Haridas S."/>
            <person name="Kuo A."/>
            <person name="Mondo S."/>
            <person name="Pangilinan J."/>
            <person name="Riley R."/>
            <person name="Labutti K."/>
            <person name="Andreopoulos B."/>
            <person name="Lipzen A."/>
            <person name="Chen C."/>
            <person name="Yanf M."/>
            <person name="Daum C."/>
            <person name="Ng V."/>
            <person name="Clum A."/>
            <person name="Ohm R."/>
            <person name="Martin F."/>
            <person name="Silar P."/>
            <person name="Natvig D."/>
            <person name="Lalanne C."/>
            <person name="Gautier V."/>
            <person name="Ament-Velasquez S.L."/>
            <person name="Kruys A."/>
            <person name="Hutchinson M.I."/>
            <person name="Powell A.J."/>
            <person name="Barry K."/>
            <person name="Miller A.N."/>
            <person name="Grigoriev I.V."/>
            <person name="Debuchy R."/>
            <person name="Gladieux P."/>
            <person name="Thoren M.H."/>
            <person name="Johannesson H."/>
        </authorList>
    </citation>
    <scope>NUCLEOTIDE SEQUENCE</scope>
    <source>
        <strain evidence="3">CBS 123565</strain>
    </source>
</reference>
<comment type="caution">
    <text evidence="3">The sequence shown here is derived from an EMBL/GenBank/DDBJ whole genome shotgun (WGS) entry which is preliminary data.</text>
</comment>
<evidence type="ECO:0000256" key="2">
    <source>
        <dbReference type="SAM" id="Phobius"/>
    </source>
</evidence>
<keyword evidence="2" id="KW-1133">Transmembrane helix</keyword>
<keyword evidence="4" id="KW-1185">Reference proteome</keyword>
<sequence>MIFAIMFALWRFSEIITLIPIMGMLAYFVHTYLAANIMTPTHILVLFIVSVLALAWSVGTLFSYHRSAANARFVAAVDLALVGALIAAVYQLRFAARADCARVVAAPDWRLAVDASCAMRKACFALGIVNCVLFAATAVMAWVHGAHQARSDARREVVVERGGGSSYGRRRSVSAGRSGLRTPSAKSLPYVSTNDWEQPLHFL</sequence>
<evidence type="ECO:0000256" key="1">
    <source>
        <dbReference type="SAM" id="MobiDB-lite"/>
    </source>
</evidence>
<evidence type="ECO:0000313" key="4">
    <source>
        <dbReference type="Proteomes" id="UP001304895"/>
    </source>
</evidence>
<dbReference type="Proteomes" id="UP001304895">
    <property type="component" value="Unassembled WGS sequence"/>
</dbReference>
<feature type="transmembrane region" description="Helical" evidence="2">
    <location>
        <begin position="41"/>
        <end position="61"/>
    </location>
</feature>
<feature type="region of interest" description="Disordered" evidence="1">
    <location>
        <begin position="161"/>
        <end position="183"/>
    </location>
</feature>
<organism evidence="3 4">
    <name type="scientific">Trichocladium antarcticum</name>
    <dbReference type="NCBI Taxonomy" id="1450529"/>
    <lineage>
        <taxon>Eukaryota</taxon>
        <taxon>Fungi</taxon>
        <taxon>Dikarya</taxon>
        <taxon>Ascomycota</taxon>
        <taxon>Pezizomycotina</taxon>
        <taxon>Sordariomycetes</taxon>
        <taxon>Sordariomycetidae</taxon>
        <taxon>Sordariales</taxon>
        <taxon>Chaetomiaceae</taxon>
        <taxon>Trichocladium</taxon>
    </lineage>
</organism>
<keyword evidence="2" id="KW-0812">Transmembrane</keyword>
<name>A0AAN6UEG0_9PEZI</name>
<feature type="transmembrane region" description="Helical" evidence="2">
    <location>
        <begin position="73"/>
        <end position="92"/>
    </location>
</feature>
<accession>A0AAN6UEG0</accession>
<evidence type="ECO:0000313" key="3">
    <source>
        <dbReference type="EMBL" id="KAK4131502.1"/>
    </source>
</evidence>
<gene>
    <name evidence="3" type="ORF">BT67DRAFT_451749</name>
</gene>
<evidence type="ECO:0008006" key="5">
    <source>
        <dbReference type="Google" id="ProtNLM"/>
    </source>
</evidence>